<evidence type="ECO:0000259" key="1">
    <source>
        <dbReference type="Pfam" id="PF13391"/>
    </source>
</evidence>
<dbReference type="InterPro" id="IPR003615">
    <property type="entry name" value="HNH_nuc"/>
</dbReference>
<dbReference type="Pfam" id="PF13391">
    <property type="entry name" value="HNH_2"/>
    <property type="match status" value="1"/>
</dbReference>
<sequence length="318" mass="37316">MKEKSSNNINPNMTEQNDINYYWVNIGKSKKEVEEKKFLWAPAYTYLKDGKTKTINAGWKHVPEVKKGDILFCQFDKKIHFIAIATTNAYKNEKPEDITYENWKKEGYKIEVDLIILETPINRDIFKEEFKLFYNEQCSPKLFTKTEGITQQYLIYLPKGAGALILDYIGDKSIDIYDRVNENKSRKKPDIRQREAIVKARVGQGIFREEVLNLWNNTCPVTKVKNKELLIASHIVSWQLSNDEEKLDKYNGLPLTPNIDKLFDKGFISFSDEGELLIHKSFDKNIIKQLGIDINTKIEGLKSNHKFYLQRHREQYNF</sequence>
<keyword evidence="3" id="KW-1185">Reference proteome</keyword>
<reference evidence="2 3" key="1">
    <citation type="submission" date="2017-09" db="EMBL/GenBank/DDBJ databases">
        <title>Genomics of the genus Arcobacter.</title>
        <authorList>
            <person name="Perez-Cataluna A."/>
            <person name="Figueras M.J."/>
            <person name="Salas-Masso N."/>
        </authorList>
    </citation>
    <scope>NUCLEOTIDE SEQUENCE [LARGE SCALE GENOMIC DNA]</scope>
    <source>
        <strain evidence="2 3">CECT 7386</strain>
    </source>
</reference>
<dbReference type="Proteomes" id="UP000290092">
    <property type="component" value="Unassembled WGS sequence"/>
</dbReference>
<proteinExistence type="predicted"/>
<organism evidence="2 3">
    <name type="scientific">Malaciobacter mytili LMG 24559</name>
    <dbReference type="NCBI Taxonomy" id="1032238"/>
    <lineage>
        <taxon>Bacteria</taxon>
        <taxon>Pseudomonadati</taxon>
        <taxon>Campylobacterota</taxon>
        <taxon>Epsilonproteobacteria</taxon>
        <taxon>Campylobacterales</taxon>
        <taxon>Arcobacteraceae</taxon>
        <taxon>Malaciobacter</taxon>
    </lineage>
</organism>
<keyword evidence="2" id="KW-0540">Nuclease</keyword>
<accession>A0AAX2AHZ6</accession>
<dbReference type="EMBL" id="NXID01000023">
    <property type="protein sequence ID" value="RXK15663.1"/>
    <property type="molecule type" value="Genomic_DNA"/>
</dbReference>
<dbReference type="KEGG" id="amyt:AMYT_1690"/>
<dbReference type="AlphaFoldDB" id="A0AAX2AHZ6"/>
<name>A0AAX2AHZ6_9BACT</name>
<gene>
    <name evidence="2" type="ORF">CP985_07060</name>
</gene>
<dbReference type="GO" id="GO:0004519">
    <property type="term" value="F:endonuclease activity"/>
    <property type="evidence" value="ECO:0007669"/>
    <property type="project" value="UniProtKB-KW"/>
</dbReference>
<dbReference type="RefSeq" id="WP_114842110.1">
    <property type="nucleotide sequence ID" value="NZ_CP031219.1"/>
</dbReference>
<evidence type="ECO:0000313" key="3">
    <source>
        <dbReference type="Proteomes" id="UP000290092"/>
    </source>
</evidence>
<evidence type="ECO:0000313" key="2">
    <source>
        <dbReference type="EMBL" id="RXK15663.1"/>
    </source>
</evidence>
<feature type="domain" description="HNH nuclease" evidence="1">
    <location>
        <begin position="219"/>
        <end position="270"/>
    </location>
</feature>
<comment type="caution">
    <text evidence="2">The sequence shown here is derived from an EMBL/GenBank/DDBJ whole genome shotgun (WGS) entry which is preliminary data.</text>
</comment>
<keyword evidence="2" id="KW-0378">Hydrolase</keyword>
<protein>
    <submittedName>
        <fullName evidence="2">HNH endonuclease</fullName>
    </submittedName>
</protein>
<keyword evidence="2" id="KW-0255">Endonuclease</keyword>